<sequence>MAAAGRTELVQDQHEQRDEQRHGQQDTALGQAVGASASRRLAELTRDRLPDDAVRALAARAE</sequence>
<dbReference type="AlphaFoldDB" id="A0A5C6JKH2"/>
<dbReference type="Proteomes" id="UP000320481">
    <property type="component" value="Unassembled WGS sequence"/>
</dbReference>
<organism evidence="2 3">
    <name type="scientific">Streptomyces misionensis</name>
    <dbReference type="NCBI Taxonomy" id="67331"/>
    <lineage>
        <taxon>Bacteria</taxon>
        <taxon>Bacillati</taxon>
        <taxon>Actinomycetota</taxon>
        <taxon>Actinomycetes</taxon>
        <taxon>Kitasatosporales</taxon>
        <taxon>Streptomycetaceae</taxon>
        <taxon>Streptomyces</taxon>
    </lineage>
</organism>
<gene>
    <name evidence="2" type="ORF">FRZ03_20465</name>
</gene>
<evidence type="ECO:0000313" key="3">
    <source>
        <dbReference type="Proteomes" id="UP000320481"/>
    </source>
</evidence>
<evidence type="ECO:0000256" key="1">
    <source>
        <dbReference type="SAM" id="MobiDB-lite"/>
    </source>
</evidence>
<name>A0A5C6JKH2_9ACTN</name>
<accession>A0A5C6JKH2</accession>
<proteinExistence type="predicted"/>
<reference evidence="2" key="1">
    <citation type="journal article" date="2019" name="Microbiol. Resour. Announc.">
        <title>Draft Genomic Sequences of Streptomyces misionensis and Streptomyces albidoflavus, bacteria applied for phytopathogen biocontrol.</title>
        <authorList>
            <person name="Pylro V."/>
            <person name="Dias A."/>
            <person name="Andreote F."/>
            <person name="Varani A."/>
            <person name="Andreote C."/>
            <person name="Bernardo E."/>
            <person name="Martins T."/>
        </authorList>
    </citation>
    <scope>NUCLEOTIDE SEQUENCE [LARGE SCALE GENOMIC DNA]</scope>
    <source>
        <strain evidence="2">66</strain>
    </source>
</reference>
<feature type="compositionally biased region" description="Basic and acidic residues" evidence="1">
    <location>
        <begin position="9"/>
        <end position="24"/>
    </location>
</feature>
<feature type="region of interest" description="Disordered" evidence="1">
    <location>
        <begin position="1"/>
        <end position="39"/>
    </location>
</feature>
<evidence type="ECO:0000313" key="2">
    <source>
        <dbReference type="EMBL" id="TWV41864.1"/>
    </source>
</evidence>
<comment type="caution">
    <text evidence="2">The sequence shown here is derived from an EMBL/GenBank/DDBJ whole genome shotgun (WGS) entry which is preliminary data.</text>
</comment>
<protein>
    <submittedName>
        <fullName evidence="2">Uncharacterized protein</fullName>
    </submittedName>
</protein>
<dbReference type="EMBL" id="VOGW01000115">
    <property type="protein sequence ID" value="TWV41864.1"/>
    <property type="molecule type" value="Genomic_DNA"/>
</dbReference>
<keyword evidence="3" id="KW-1185">Reference proteome</keyword>